<organism evidence="1">
    <name type="scientific">Chlorobium phaeobacteroides (strain BS1)</name>
    <dbReference type="NCBI Taxonomy" id="331678"/>
    <lineage>
        <taxon>Bacteria</taxon>
        <taxon>Pseudomonadati</taxon>
        <taxon>Chlorobiota</taxon>
        <taxon>Chlorobiia</taxon>
        <taxon>Chlorobiales</taxon>
        <taxon>Chlorobiaceae</taxon>
        <taxon>Chlorobium/Pelodictyon group</taxon>
        <taxon>Chlorobium</taxon>
    </lineage>
</organism>
<name>B3ENC1_CHLPB</name>
<proteinExistence type="predicted"/>
<dbReference type="OrthoDB" id="9851555at2"/>
<dbReference type="EMBL" id="CP001101">
    <property type="protein sequence ID" value="ACE03651.1"/>
    <property type="molecule type" value="Genomic_DNA"/>
</dbReference>
<evidence type="ECO:0000313" key="1">
    <source>
        <dbReference type="EMBL" id="ACE03651.1"/>
    </source>
</evidence>
<dbReference type="KEGG" id="cpb:Cphamn1_0693"/>
<protein>
    <submittedName>
        <fullName evidence="1">Uncharacterized protein</fullName>
    </submittedName>
</protein>
<reference evidence="1" key="1">
    <citation type="submission" date="2008-06" db="EMBL/GenBank/DDBJ databases">
        <title>Complete sequence of Chlorobium phaeobacteroides BS1.</title>
        <authorList>
            <consortium name="US DOE Joint Genome Institute"/>
            <person name="Lucas S."/>
            <person name="Copeland A."/>
            <person name="Lapidus A."/>
            <person name="Glavina del Rio T."/>
            <person name="Dalin E."/>
            <person name="Tice H."/>
            <person name="Bruce D."/>
            <person name="Goodwin L."/>
            <person name="Pitluck S."/>
            <person name="Schmutz J."/>
            <person name="Larimer F."/>
            <person name="Land M."/>
            <person name="Hauser L."/>
            <person name="Kyrpides N."/>
            <person name="Ovchinnikova G."/>
            <person name="Li T."/>
            <person name="Liu Z."/>
            <person name="Zhao F."/>
            <person name="Overmann J."/>
            <person name="Bryant D.A."/>
            <person name="Richardson P."/>
        </authorList>
    </citation>
    <scope>NUCLEOTIDE SEQUENCE [LARGE SCALE GENOMIC DNA]</scope>
    <source>
        <strain evidence="1">BS1</strain>
    </source>
</reference>
<gene>
    <name evidence="1" type="ordered locus">Cphamn1_0693</name>
</gene>
<dbReference type="HOGENOM" id="CLU_2732678_0_0_10"/>
<accession>B3ENC1</accession>
<sequence>MNLDDAEKILSDAVTLYAQENPEKKKEIFESLTLFQELTGTALNLVSESNKSIEECLALMARCRKATSQTF</sequence>
<dbReference type="AlphaFoldDB" id="B3ENC1"/>